<proteinExistence type="predicted"/>
<accession>A0ABR4H8Q0</accession>
<name>A0ABR4H8Q0_9EURO</name>
<feature type="region of interest" description="Disordered" evidence="1">
    <location>
        <begin position="63"/>
        <end position="84"/>
    </location>
</feature>
<comment type="caution">
    <text evidence="3">The sequence shown here is derived from an EMBL/GenBank/DDBJ whole genome shotgun (WGS) entry which is preliminary data.</text>
</comment>
<gene>
    <name evidence="3" type="ORF">BDW59DRAFT_177061</name>
</gene>
<organism evidence="3 4">
    <name type="scientific">Aspergillus cavernicola</name>
    <dbReference type="NCBI Taxonomy" id="176166"/>
    <lineage>
        <taxon>Eukaryota</taxon>
        <taxon>Fungi</taxon>
        <taxon>Dikarya</taxon>
        <taxon>Ascomycota</taxon>
        <taxon>Pezizomycotina</taxon>
        <taxon>Eurotiomycetes</taxon>
        <taxon>Eurotiomycetidae</taxon>
        <taxon>Eurotiales</taxon>
        <taxon>Aspergillaceae</taxon>
        <taxon>Aspergillus</taxon>
        <taxon>Aspergillus subgen. Nidulantes</taxon>
    </lineage>
</organism>
<dbReference type="EMBL" id="JBFXLS010000221">
    <property type="protein sequence ID" value="KAL2811811.1"/>
    <property type="molecule type" value="Genomic_DNA"/>
</dbReference>
<protein>
    <submittedName>
        <fullName evidence="3">Uncharacterized protein</fullName>
    </submittedName>
</protein>
<dbReference type="Proteomes" id="UP001610335">
    <property type="component" value="Unassembled WGS sequence"/>
</dbReference>
<evidence type="ECO:0000313" key="3">
    <source>
        <dbReference type="EMBL" id="KAL2811811.1"/>
    </source>
</evidence>
<feature type="signal peptide" evidence="2">
    <location>
        <begin position="1"/>
        <end position="26"/>
    </location>
</feature>
<reference evidence="3 4" key="1">
    <citation type="submission" date="2024-07" db="EMBL/GenBank/DDBJ databases">
        <title>Section-level genome sequencing and comparative genomics of Aspergillus sections Usti and Cavernicolus.</title>
        <authorList>
            <consortium name="Lawrence Berkeley National Laboratory"/>
            <person name="Nybo J.L."/>
            <person name="Vesth T.C."/>
            <person name="Theobald S."/>
            <person name="Frisvad J.C."/>
            <person name="Larsen T.O."/>
            <person name="Kjaerboelling I."/>
            <person name="Rothschild-Mancinelli K."/>
            <person name="Lyhne E.K."/>
            <person name="Kogle M.E."/>
            <person name="Barry K."/>
            <person name="Clum A."/>
            <person name="Na H."/>
            <person name="Ledsgaard L."/>
            <person name="Lin J."/>
            <person name="Lipzen A."/>
            <person name="Kuo A."/>
            <person name="Riley R."/>
            <person name="Mondo S."/>
            <person name="LaButti K."/>
            <person name="Haridas S."/>
            <person name="Pangalinan J."/>
            <person name="Salamov A.A."/>
            <person name="Simmons B.A."/>
            <person name="Magnuson J.K."/>
            <person name="Chen J."/>
            <person name="Drula E."/>
            <person name="Henrissat B."/>
            <person name="Wiebenga A."/>
            <person name="Lubbers R.J."/>
            <person name="Gomes A.C."/>
            <person name="Makela M.R."/>
            <person name="Stajich J."/>
            <person name="Grigoriev I.V."/>
            <person name="Mortensen U.H."/>
            <person name="De vries R.P."/>
            <person name="Baker S.E."/>
            <person name="Andersen M.R."/>
        </authorList>
    </citation>
    <scope>NUCLEOTIDE SEQUENCE [LARGE SCALE GENOMIC DNA]</scope>
    <source>
        <strain evidence="3 4">CBS 600.67</strain>
    </source>
</reference>
<feature type="chain" id="PRO_5047208464" evidence="2">
    <location>
        <begin position="27"/>
        <end position="231"/>
    </location>
</feature>
<evidence type="ECO:0000313" key="4">
    <source>
        <dbReference type="Proteomes" id="UP001610335"/>
    </source>
</evidence>
<evidence type="ECO:0000256" key="1">
    <source>
        <dbReference type="SAM" id="MobiDB-lite"/>
    </source>
</evidence>
<keyword evidence="2" id="KW-0732">Signal</keyword>
<keyword evidence="4" id="KW-1185">Reference proteome</keyword>
<sequence>MNNHSLFKMLLGSFLLVLLLATQVLTTPVIGDTDLVSIHTHTLSARGPFKDLFRRKAKKGDCDDSCDLHEPQGAQQPPPPVIETPSQAQTHLEQLWNTIIGKDLANVGNIQVKRLDVQTPAIYGATEIYGCTVVIVLDVGGLAIGHYPEEVGNTITLDSVAATKKHITDPLFNDLSVYTSGLSTVGSRGKVVVTWEPLDEGGAELQLYIQNDNPVYVRQFDQDGNPCALIR</sequence>
<evidence type="ECO:0000256" key="2">
    <source>
        <dbReference type="SAM" id="SignalP"/>
    </source>
</evidence>